<evidence type="ECO:0000256" key="1">
    <source>
        <dbReference type="SAM" id="MobiDB-lite"/>
    </source>
</evidence>
<keyword evidence="3" id="KW-1185">Reference proteome</keyword>
<reference evidence="2" key="1">
    <citation type="submission" date="2020-07" db="EMBL/GenBank/DDBJ databases">
        <title>Multicomponent nature underlies the extraordinary mechanical properties of spider dragline silk.</title>
        <authorList>
            <person name="Kono N."/>
            <person name="Nakamura H."/>
            <person name="Mori M."/>
            <person name="Yoshida Y."/>
            <person name="Ohtoshi R."/>
            <person name="Malay A.D."/>
            <person name="Moran D.A.P."/>
            <person name="Tomita M."/>
            <person name="Numata K."/>
            <person name="Arakawa K."/>
        </authorList>
    </citation>
    <scope>NUCLEOTIDE SEQUENCE</scope>
</reference>
<feature type="compositionally biased region" description="Basic and acidic residues" evidence="1">
    <location>
        <begin position="28"/>
        <end position="37"/>
    </location>
</feature>
<accession>A0A8X6FQT4</accession>
<organism evidence="2 3">
    <name type="scientific">Trichonephila clavata</name>
    <name type="common">Joro spider</name>
    <name type="synonym">Nephila clavata</name>
    <dbReference type="NCBI Taxonomy" id="2740835"/>
    <lineage>
        <taxon>Eukaryota</taxon>
        <taxon>Metazoa</taxon>
        <taxon>Ecdysozoa</taxon>
        <taxon>Arthropoda</taxon>
        <taxon>Chelicerata</taxon>
        <taxon>Arachnida</taxon>
        <taxon>Araneae</taxon>
        <taxon>Araneomorphae</taxon>
        <taxon>Entelegynae</taxon>
        <taxon>Araneoidea</taxon>
        <taxon>Nephilidae</taxon>
        <taxon>Trichonephila</taxon>
    </lineage>
</organism>
<dbReference type="EMBL" id="BMAO01013242">
    <property type="protein sequence ID" value="GFQ87205.1"/>
    <property type="molecule type" value="Genomic_DNA"/>
</dbReference>
<evidence type="ECO:0000313" key="3">
    <source>
        <dbReference type="Proteomes" id="UP000887116"/>
    </source>
</evidence>
<gene>
    <name evidence="2" type="ORF">TNCT_103681</name>
</gene>
<evidence type="ECO:0000313" key="2">
    <source>
        <dbReference type="EMBL" id="GFQ87205.1"/>
    </source>
</evidence>
<feature type="region of interest" description="Disordered" evidence="1">
    <location>
        <begin position="1"/>
        <end position="49"/>
    </location>
</feature>
<comment type="caution">
    <text evidence="2">The sequence shown here is derived from an EMBL/GenBank/DDBJ whole genome shotgun (WGS) entry which is preliminary data.</text>
</comment>
<dbReference type="AlphaFoldDB" id="A0A8X6FQT4"/>
<proteinExistence type="predicted"/>
<feature type="compositionally biased region" description="Polar residues" evidence="1">
    <location>
        <begin position="1"/>
        <end position="22"/>
    </location>
</feature>
<name>A0A8X6FQT4_TRICU</name>
<sequence>MRSQIHPSTIFRQPTPAANQMDYSFPRSKIDGRDLNRKLPPRVETCGRSDVTRADASQWMALRIFSADMLPDDS</sequence>
<dbReference type="Proteomes" id="UP000887116">
    <property type="component" value="Unassembled WGS sequence"/>
</dbReference>
<protein>
    <submittedName>
        <fullName evidence="2">Uncharacterized protein</fullName>
    </submittedName>
</protein>